<dbReference type="GO" id="GO:0009229">
    <property type="term" value="P:thiamine diphosphate biosynthetic process"/>
    <property type="evidence" value="ECO:0007669"/>
    <property type="project" value="UniProtKB-UniRule"/>
</dbReference>
<comment type="catalytic activity">
    <reaction evidence="7 9 10">
        <text>2-(2-carboxy-4-methylthiazol-5-yl)ethyl phosphate + 4-amino-2-methyl-5-(diphosphooxymethyl)pyrimidine + 2 H(+) = thiamine phosphate + CO2 + diphosphate</text>
        <dbReference type="Rhea" id="RHEA:47848"/>
        <dbReference type="ChEBI" id="CHEBI:15378"/>
        <dbReference type="ChEBI" id="CHEBI:16526"/>
        <dbReference type="ChEBI" id="CHEBI:33019"/>
        <dbReference type="ChEBI" id="CHEBI:37575"/>
        <dbReference type="ChEBI" id="CHEBI:57841"/>
        <dbReference type="ChEBI" id="CHEBI:62890"/>
        <dbReference type="EC" id="2.5.1.3"/>
    </reaction>
</comment>
<evidence type="ECO:0000256" key="7">
    <source>
        <dbReference type="ARBA" id="ARBA00047851"/>
    </source>
</evidence>
<sequence length="213" mass="23014">MNREALRLYLVTNRYQDSVESFLAKIETACRSGVTIVQLREKNLTTNQYYQLAKQVKEITDAYQVPLIIDDRLDVCLAVDAAGLHIGDDELPVSVARKVLGPEKILGVTAKTVKRALEAEKSGADYLGTGAIFPTTTKENAPITLISTLKTICQTVAIPVVAIGGLTSENIDQLMGTGIVGVAGVAVVRDLMQAEDIEAKTQAFLTKLHDILS</sequence>
<dbReference type="Gene3D" id="3.20.20.70">
    <property type="entry name" value="Aldolase class I"/>
    <property type="match status" value="1"/>
</dbReference>
<dbReference type="InterPro" id="IPR022998">
    <property type="entry name" value="ThiamineP_synth_TenI"/>
</dbReference>
<dbReference type="EMBL" id="CAATHM010000009">
    <property type="protein sequence ID" value="VNQ16287.1"/>
    <property type="molecule type" value="Genomic_DNA"/>
</dbReference>
<keyword evidence="3 9" id="KW-0479">Metal-binding</keyword>
<comment type="cofactor">
    <cofactor evidence="9">
        <name>Mg(2+)</name>
        <dbReference type="ChEBI" id="CHEBI:18420"/>
    </cofactor>
    <text evidence="9">Binds 1 Mg(2+) ion per subunit.</text>
</comment>
<keyword evidence="2 9" id="KW-0808">Transferase</keyword>
<gene>
    <name evidence="14" type="primary">thiE_1</name>
    <name evidence="9" type="synonym">thiE</name>
    <name evidence="13" type="ORF">GM544_06240</name>
    <name evidence="14" type="ORF">SAMEA3172911_01373</name>
</gene>
<evidence type="ECO:0000313" key="14">
    <source>
        <dbReference type="EMBL" id="VNQ16287.1"/>
    </source>
</evidence>
<evidence type="ECO:0000256" key="8">
    <source>
        <dbReference type="ARBA" id="ARBA00047883"/>
    </source>
</evidence>
<dbReference type="PANTHER" id="PTHR20857">
    <property type="entry name" value="THIAMINE-PHOSPHATE PYROPHOSPHORYLASE"/>
    <property type="match status" value="1"/>
</dbReference>
<dbReference type="GO" id="GO:0005737">
    <property type="term" value="C:cytoplasm"/>
    <property type="evidence" value="ECO:0007669"/>
    <property type="project" value="TreeGrafter"/>
</dbReference>
<dbReference type="SUPFAM" id="SSF51391">
    <property type="entry name" value="Thiamin phosphate synthase"/>
    <property type="match status" value="1"/>
</dbReference>
<feature type="binding site" evidence="9">
    <location>
        <position position="109"/>
    </location>
    <ligand>
        <name>4-amino-2-methyl-5-(diphosphooxymethyl)pyrimidine</name>
        <dbReference type="ChEBI" id="CHEBI:57841"/>
    </ligand>
</feature>
<dbReference type="Proteomes" id="UP000476212">
    <property type="component" value="Unassembled WGS sequence"/>
</dbReference>
<dbReference type="AlphaFoldDB" id="A0A6G2DKV4"/>
<dbReference type="InterPro" id="IPR013785">
    <property type="entry name" value="Aldolase_TIM"/>
</dbReference>
<evidence type="ECO:0000256" key="4">
    <source>
        <dbReference type="ARBA" id="ARBA00022842"/>
    </source>
</evidence>
<evidence type="ECO:0000259" key="12">
    <source>
        <dbReference type="Pfam" id="PF02581"/>
    </source>
</evidence>
<dbReference type="NCBIfam" id="TIGR00693">
    <property type="entry name" value="thiE"/>
    <property type="match status" value="1"/>
</dbReference>
<evidence type="ECO:0000256" key="10">
    <source>
        <dbReference type="RuleBase" id="RU003826"/>
    </source>
</evidence>
<feature type="binding site" evidence="9">
    <location>
        <position position="71"/>
    </location>
    <ligand>
        <name>Mg(2+)</name>
        <dbReference type="ChEBI" id="CHEBI:18420"/>
    </ligand>
</feature>
<dbReference type="EC" id="2.5.1.3" evidence="9"/>
<dbReference type="GO" id="GO:0009228">
    <property type="term" value="P:thiamine biosynthetic process"/>
    <property type="evidence" value="ECO:0007669"/>
    <property type="project" value="UniProtKB-KW"/>
</dbReference>
<feature type="binding site" evidence="9">
    <location>
        <begin position="135"/>
        <end position="137"/>
    </location>
    <ligand>
        <name>2-[(2R,5Z)-2-carboxy-4-methylthiazol-5(2H)-ylidene]ethyl phosphate</name>
        <dbReference type="ChEBI" id="CHEBI:62899"/>
    </ligand>
</feature>
<dbReference type="EMBL" id="WNIB01000026">
    <property type="protein sequence ID" value="MTV90086.1"/>
    <property type="molecule type" value="Genomic_DNA"/>
</dbReference>
<dbReference type="RefSeq" id="WP_130885077.1">
    <property type="nucleotide sequence ID" value="NZ_LR216047.1"/>
</dbReference>
<dbReference type="InterPro" id="IPR034291">
    <property type="entry name" value="TMP_synthase"/>
</dbReference>
<accession>A0A6G2DKV4</accession>
<feature type="binding site" evidence="9">
    <location>
        <position position="90"/>
    </location>
    <ligand>
        <name>Mg(2+)</name>
        <dbReference type="ChEBI" id="CHEBI:18420"/>
    </ligand>
</feature>
<keyword evidence="5 9" id="KW-0784">Thiamine biosynthesis</keyword>
<proteinExistence type="inferred from homology"/>
<dbReference type="GO" id="GO:0004789">
    <property type="term" value="F:thiamine-phosphate diphosphorylase activity"/>
    <property type="evidence" value="ECO:0007669"/>
    <property type="project" value="UniProtKB-UniRule"/>
</dbReference>
<evidence type="ECO:0000256" key="2">
    <source>
        <dbReference type="ARBA" id="ARBA00022679"/>
    </source>
</evidence>
<keyword evidence="4 9" id="KW-0460">Magnesium</keyword>
<evidence type="ECO:0000256" key="3">
    <source>
        <dbReference type="ARBA" id="ARBA00022723"/>
    </source>
</evidence>
<dbReference type="FunFam" id="3.20.20.70:FF:000096">
    <property type="entry name" value="Thiamine-phosphate synthase"/>
    <property type="match status" value="1"/>
</dbReference>
<evidence type="ECO:0000256" key="5">
    <source>
        <dbReference type="ARBA" id="ARBA00022977"/>
    </source>
</evidence>
<dbReference type="CDD" id="cd00564">
    <property type="entry name" value="TMP_TenI"/>
    <property type="match status" value="1"/>
</dbReference>
<dbReference type="GO" id="GO:0000287">
    <property type="term" value="F:magnesium ion binding"/>
    <property type="evidence" value="ECO:0007669"/>
    <property type="project" value="UniProtKB-UniRule"/>
</dbReference>
<dbReference type="InterPro" id="IPR036206">
    <property type="entry name" value="ThiamineP_synth_sf"/>
</dbReference>
<comment type="similarity">
    <text evidence="9 10">Belongs to the thiamine-phosphate synthase family.</text>
</comment>
<evidence type="ECO:0000313" key="15">
    <source>
        <dbReference type="Proteomes" id="UP000476212"/>
    </source>
</evidence>
<comment type="pathway">
    <text evidence="1 9 11">Cofactor biosynthesis; thiamine diphosphate biosynthesis; thiamine phosphate from 4-amino-2-methyl-5-diphosphomethylpyrimidine and 4-methyl-5-(2-phosphoethyl)-thiazole: step 1/1.</text>
</comment>
<feature type="binding site" evidence="9">
    <location>
        <position position="70"/>
    </location>
    <ligand>
        <name>4-amino-2-methyl-5-(diphosphooxymethyl)pyrimidine</name>
        <dbReference type="ChEBI" id="CHEBI:57841"/>
    </ligand>
</feature>
<feature type="domain" description="Thiamine phosphate synthase/TenI" evidence="12">
    <location>
        <begin position="8"/>
        <end position="186"/>
    </location>
</feature>
<organism evidence="13 15">
    <name type="scientific">Streptococcus pneumoniae</name>
    <dbReference type="NCBI Taxonomy" id="1313"/>
    <lineage>
        <taxon>Bacteria</taxon>
        <taxon>Bacillati</taxon>
        <taxon>Bacillota</taxon>
        <taxon>Bacilli</taxon>
        <taxon>Lactobacillales</taxon>
        <taxon>Streptococcaceae</taxon>
        <taxon>Streptococcus</taxon>
    </lineage>
</organism>
<dbReference type="Pfam" id="PF02581">
    <property type="entry name" value="TMP-TENI"/>
    <property type="match status" value="1"/>
</dbReference>
<feature type="binding site" evidence="9">
    <location>
        <position position="138"/>
    </location>
    <ligand>
        <name>4-amino-2-methyl-5-(diphosphooxymethyl)pyrimidine</name>
        <dbReference type="ChEBI" id="CHEBI:57841"/>
    </ligand>
</feature>
<evidence type="ECO:0000256" key="9">
    <source>
        <dbReference type="HAMAP-Rule" id="MF_00097"/>
    </source>
</evidence>
<comment type="catalytic activity">
    <reaction evidence="8 9 10">
        <text>2-[(2R,5Z)-2-carboxy-4-methylthiazol-5(2H)-ylidene]ethyl phosphate + 4-amino-2-methyl-5-(diphosphooxymethyl)pyrimidine + 2 H(+) = thiamine phosphate + CO2 + diphosphate</text>
        <dbReference type="Rhea" id="RHEA:47844"/>
        <dbReference type="ChEBI" id="CHEBI:15378"/>
        <dbReference type="ChEBI" id="CHEBI:16526"/>
        <dbReference type="ChEBI" id="CHEBI:33019"/>
        <dbReference type="ChEBI" id="CHEBI:37575"/>
        <dbReference type="ChEBI" id="CHEBI:57841"/>
        <dbReference type="ChEBI" id="CHEBI:62899"/>
        <dbReference type="EC" id="2.5.1.3"/>
    </reaction>
</comment>
<name>A0A6G2DKV4_STREE</name>
<feature type="binding site" evidence="9">
    <location>
        <begin position="38"/>
        <end position="42"/>
    </location>
    <ligand>
        <name>4-amino-2-methyl-5-(diphosphooxymethyl)pyrimidine</name>
        <dbReference type="ChEBI" id="CHEBI:57841"/>
    </ligand>
</feature>
<evidence type="ECO:0000256" key="6">
    <source>
        <dbReference type="ARBA" id="ARBA00047334"/>
    </source>
</evidence>
<feature type="binding site" evidence="9">
    <location>
        <position position="165"/>
    </location>
    <ligand>
        <name>2-[(2R,5Z)-2-carboxy-4-methylthiazol-5(2H)-ylidene]ethyl phosphate</name>
        <dbReference type="ChEBI" id="CHEBI:62899"/>
    </ligand>
</feature>
<comment type="caution">
    <text evidence="9">Lacks conserved residue(s) required for the propagation of feature annotation.</text>
</comment>
<comment type="catalytic activity">
    <reaction evidence="6 9 10">
        <text>4-methyl-5-(2-phosphooxyethyl)-thiazole + 4-amino-2-methyl-5-(diphosphooxymethyl)pyrimidine + H(+) = thiamine phosphate + diphosphate</text>
        <dbReference type="Rhea" id="RHEA:22328"/>
        <dbReference type="ChEBI" id="CHEBI:15378"/>
        <dbReference type="ChEBI" id="CHEBI:33019"/>
        <dbReference type="ChEBI" id="CHEBI:37575"/>
        <dbReference type="ChEBI" id="CHEBI:57841"/>
        <dbReference type="ChEBI" id="CHEBI:58296"/>
        <dbReference type="EC" id="2.5.1.3"/>
    </reaction>
</comment>
<dbReference type="UniPathway" id="UPA00060">
    <property type="reaction ID" value="UER00141"/>
</dbReference>
<protein>
    <recommendedName>
        <fullName evidence="9">Thiamine-phosphate synthase</fullName>
        <shortName evidence="9">TP synthase</shortName>
        <shortName evidence="9">TPS</shortName>
        <ecNumber evidence="9">2.5.1.3</ecNumber>
    </recommendedName>
    <alternativeName>
        <fullName evidence="9">Thiamine-phosphate pyrophosphorylase</fullName>
        <shortName evidence="9">TMP pyrophosphorylase</shortName>
        <shortName evidence="9">TMP-PPase</shortName>
    </alternativeName>
</protein>
<evidence type="ECO:0000256" key="11">
    <source>
        <dbReference type="RuleBase" id="RU004253"/>
    </source>
</evidence>
<evidence type="ECO:0000313" key="13">
    <source>
        <dbReference type="EMBL" id="MTV90086.1"/>
    </source>
</evidence>
<evidence type="ECO:0000256" key="1">
    <source>
        <dbReference type="ARBA" id="ARBA00005165"/>
    </source>
</evidence>
<dbReference type="HAMAP" id="MF_00097">
    <property type="entry name" value="TMP_synthase"/>
    <property type="match status" value="1"/>
</dbReference>
<reference evidence="13 15" key="2">
    <citation type="submission" date="2019-11" db="EMBL/GenBank/DDBJ databases">
        <title>Growth characteristics of pneumococcus vary with the chemical composition of the capsule and with environmental conditions.</title>
        <authorList>
            <person name="Tothpal A."/>
            <person name="Desobry K."/>
            <person name="Joshi S."/>
            <person name="Wyllie A.L."/>
            <person name="Weinberger D.M."/>
        </authorList>
    </citation>
    <scope>NUCLEOTIDE SEQUENCE [LARGE SCALE GENOMIC DNA]</scope>
    <source>
        <strain evidence="13">Pnumococcus15C</strain>
        <strain evidence="15">pnumococcus15C</strain>
    </source>
</reference>
<comment type="function">
    <text evidence="9">Condenses 4-methyl-5-(beta-hydroxyethyl)thiazole monophosphate (THZ-P) and 2-methyl-4-amino-5-hydroxymethyl pyrimidine pyrophosphate (HMP-PP) to form thiamine monophosphate (TMP).</text>
</comment>
<reference evidence="14" key="1">
    <citation type="submission" date="2019-04" db="EMBL/GenBank/DDBJ databases">
        <authorList>
            <consortium name="Pathogen Informatics"/>
        </authorList>
    </citation>
    <scope>NUCLEOTIDE SEQUENCE</scope>
    <source>
        <strain evidence="14">GPSC112</strain>
    </source>
</reference>
<dbReference type="PANTHER" id="PTHR20857:SF15">
    <property type="entry name" value="THIAMINE-PHOSPHATE SYNTHASE"/>
    <property type="match status" value="1"/>
</dbReference>